<dbReference type="AlphaFoldDB" id="A0A7M5XB28"/>
<evidence type="ECO:0008006" key="9">
    <source>
        <dbReference type="Google" id="ProtNLM"/>
    </source>
</evidence>
<dbReference type="OrthoDB" id="9204160at2759"/>
<dbReference type="InterPro" id="IPR001452">
    <property type="entry name" value="SH3_domain"/>
</dbReference>
<dbReference type="Gene3D" id="2.30.30.40">
    <property type="entry name" value="SH3 Domains"/>
    <property type="match status" value="2"/>
</dbReference>
<reference evidence="7" key="1">
    <citation type="submission" date="2021-01" db="UniProtKB">
        <authorList>
            <consortium name="EnsemblMetazoa"/>
        </authorList>
    </citation>
    <scope>IDENTIFICATION</scope>
</reference>
<dbReference type="GO" id="GO:0030971">
    <property type="term" value="F:receptor tyrosine kinase binding"/>
    <property type="evidence" value="ECO:0007669"/>
    <property type="project" value="TreeGrafter"/>
</dbReference>
<dbReference type="InterPro" id="IPR036028">
    <property type="entry name" value="SH3-like_dom_sf"/>
</dbReference>
<dbReference type="PANTHER" id="PTHR19969">
    <property type="entry name" value="SH2-SH3 ADAPTOR PROTEIN-RELATED"/>
    <property type="match status" value="1"/>
</dbReference>
<protein>
    <recommendedName>
        <fullName evidence="9">Adapter molecule Crk</fullName>
    </recommendedName>
</protein>
<dbReference type="PRINTS" id="PR00452">
    <property type="entry name" value="SH3DOMAIN"/>
</dbReference>
<dbReference type="Gene3D" id="3.30.505.10">
    <property type="entry name" value="SH2 domain"/>
    <property type="match status" value="1"/>
</dbReference>
<dbReference type="RefSeq" id="XP_066934890.1">
    <property type="nucleotide sequence ID" value="XM_067078789.1"/>
</dbReference>
<dbReference type="EnsemblMetazoa" id="CLYHEMT020639.1">
    <property type="protein sequence ID" value="CLYHEMP020639.1"/>
    <property type="gene ID" value="CLYHEMG020639"/>
</dbReference>
<evidence type="ECO:0000259" key="6">
    <source>
        <dbReference type="PROSITE" id="PS50002"/>
    </source>
</evidence>
<dbReference type="SMART" id="SM00326">
    <property type="entry name" value="SH3"/>
    <property type="match status" value="2"/>
</dbReference>
<dbReference type="PROSITE" id="PS50002">
    <property type="entry name" value="SH3"/>
    <property type="match status" value="2"/>
</dbReference>
<dbReference type="PROSITE" id="PS50001">
    <property type="entry name" value="SH2"/>
    <property type="match status" value="1"/>
</dbReference>
<dbReference type="Pfam" id="PF07653">
    <property type="entry name" value="SH3_2"/>
    <property type="match status" value="1"/>
</dbReference>
<dbReference type="GO" id="GO:0016477">
    <property type="term" value="P:cell migration"/>
    <property type="evidence" value="ECO:0007669"/>
    <property type="project" value="TreeGrafter"/>
</dbReference>
<keyword evidence="8" id="KW-1185">Reference proteome</keyword>
<dbReference type="Pfam" id="PF00018">
    <property type="entry name" value="SH3_1"/>
    <property type="match status" value="1"/>
</dbReference>
<dbReference type="SMART" id="SM00252">
    <property type="entry name" value="SH2"/>
    <property type="match status" value="1"/>
</dbReference>
<evidence type="ECO:0000313" key="7">
    <source>
        <dbReference type="EnsemblMetazoa" id="CLYHEMP020639.1"/>
    </source>
</evidence>
<dbReference type="PRINTS" id="PR00401">
    <property type="entry name" value="SH2DOMAIN"/>
</dbReference>
<evidence type="ECO:0000259" key="5">
    <source>
        <dbReference type="PROSITE" id="PS50001"/>
    </source>
</evidence>
<keyword evidence="1 4" id="KW-0728">SH3 domain</keyword>
<organism evidence="7 8">
    <name type="scientific">Clytia hemisphaerica</name>
    <dbReference type="NCBI Taxonomy" id="252671"/>
    <lineage>
        <taxon>Eukaryota</taxon>
        <taxon>Metazoa</taxon>
        <taxon>Cnidaria</taxon>
        <taxon>Hydrozoa</taxon>
        <taxon>Hydroidolina</taxon>
        <taxon>Leptothecata</taxon>
        <taxon>Obeliida</taxon>
        <taxon>Clytiidae</taxon>
        <taxon>Clytia</taxon>
    </lineage>
</organism>
<name>A0A7M5XB28_9CNID</name>
<accession>A0A7M5XB28</accession>
<dbReference type="GO" id="GO:0035591">
    <property type="term" value="F:signaling adaptor activity"/>
    <property type="evidence" value="ECO:0007669"/>
    <property type="project" value="TreeGrafter"/>
</dbReference>
<keyword evidence="2 3" id="KW-0727">SH2 domain</keyword>
<feature type="domain" description="SH3" evidence="6">
    <location>
        <begin position="136"/>
        <end position="196"/>
    </location>
</feature>
<dbReference type="SUPFAM" id="SSF50044">
    <property type="entry name" value="SH3-domain"/>
    <property type="match status" value="2"/>
</dbReference>
<evidence type="ECO:0000256" key="1">
    <source>
        <dbReference type="ARBA" id="ARBA00022443"/>
    </source>
</evidence>
<dbReference type="SUPFAM" id="SSF55550">
    <property type="entry name" value="SH2 domain"/>
    <property type="match status" value="1"/>
</dbReference>
<evidence type="ECO:0000256" key="3">
    <source>
        <dbReference type="PROSITE-ProRule" id="PRU00191"/>
    </source>
</evidence>
<dbReference type="Pfam" id="PF00017">
    <property type="entry name" value="SH2"/>
    <property type="match status" value="1"/>
</dbReference>
<dbReference type="InterPro" id="IPR000980">
    <property type="entry name" value="SH2"/>
</dbReference>
<sequence length="302" mass="33919">MTSAIPRSPSSDALVDERLMKFGWYHGVASRDDSMKHLDGKSPGLYLVRKRKGTTGEYVLSVSEIQKVCHYIIQDVNGMYFKIGEQRFADIPSIIEFYKKHMLDTTNLIEPALRPGAALDPKLGSSTTNNTSSTSNDIVKVKAKFSFPGKDLEDLPFKKGDFLTIIRKEEDQWWLARDNTGREGMIPVPYVEVVNTTPTPTRSPSAKSQKGSFKKINNNNYAKPKEIAAAQPQIPENHNGPIYATALINREPNVYDEKLLGFKKGDIVEVLKTNDDGLWEGRHTATLKVGYFPFTHVKLNLE</sequence>
<feature type="domain" description="SH2" evidence="5">
    <location>
        <begin position="24"/>
        <end position="112"/>
    </location>
</feature>
<evidence type="ECO:0000256" key="2">
    <source>
        <dbReference type="ARBA" id="ARBA00022999"/>
    </source>
</evidence>
<dbReference type="GO" id="GO:0005737">
    <property type="term" value="C:cytoplasm"/>
    <property type="evidence" value="ECO:0007669"/>
    <property type="project" value="TreeGrafter"/>
</dbReference>
<evidence type="ECO:0000313" key="8">
    <source>
        <dbReference type="Proteomes" id="UP000594262"/>
    </source>
</evidence>
<feature type="domain" description="SH3" evidence="6">
    <location>
        <begin position="239"/>
        <end position="302"/>
    </location>
</feature>
<dbReference type="InterPro" id="IPR036860">
    <property type="entry name" value="SH2_dom_sf"/>
</dbReference>
<dbReference type="PANTHER" id="PTHR19969:SF5">
    <property type="entry name" value="CRK-LIKE PROTEIN"/>
    <property type="match status" value="1"/>
</dbReference>
<proteinExistence type="predicted"/>
<evidence type="ECO:0000256" key="4">
    <source>
        <dbReference type="PROSITE-ProRule" id="PRU00192"/>
    </source>
</evidence>
<dbReference type="Proteomes" id="UP000594262">
    <property type="component" value="Unplaced"/>
</dbReference>
<dbReference type="InterPro" id="IPR051184">
    <property type="entry name" value="Tyrosine-phos_adapter"/>
</dbReference>
<dbReference type="GeneID" id="136822523"/>
<dbReference type="GO" id="GO:0007167">
    <property type="term" value="P:enzyme-linked receptor protein signaling pathway"/>
    <property type="evidence" value="ECO:0007669"/>
    <property type="project" value="TreeGrafter"/>
</dbReference>